<dbReference type="InterPro" id="IPR012933">
    <property type="entry name" value="HicA_mRNA_interferase"/>
</dbReference>
<keyword evidence="6" id="KW-0694">RNA-binding</keyword>
<keyword evidence="7" id="KW-0346">Stress response</keyword>
<evidence type="ECO:0000256" key="3">
    <source>
        <dbReference type="ARBA" id="ARBA00022722"/>
    </source>
</evidence>
<gene>
    <name evidence="9" type="ORF">DN752_20905</name>
</gene>
<keyword evidence="10" id="KW-1185">Reference proteome</keyword>
<evidence type="ECO:0000256" key="2">
    <source>
        <dbReference type="ARBA" id="ARBA00022649"/>
    </source>
</evidence>
<dbReference type="AlphaFoldDB" id="A0A2Z4IMR6"/>
<protein>
    <submittedName>
        <fullName evidence="9">Addiction module toxin, HicA family</fullName>
    </submittedName>
</protein>
<dbReference type="GO" id="GO:0004519">
    <property type="term" value="F:endonuclease activity"/>
    <property type="evidence" value="ECO:0007669"/>
    <property type="project" value="UniProtKB-KW"/>
</dbReference>
<comment type="similarity">
    <text evidence="1">Belongs to the HicA mRNA interferase family.</text>
</comment>
<dbReference type="EMBL" id="CP030041">
    <property type="protein sequence ID" value="AWW32402.1"/>
    <property type="molecule type" value="Genomic_DNA"/>
</dbReference>
<evidence type="ECO:0000256" key="4">
    <source>
        <dbReference type="ARBA" id="ARBA00022759"/>
    </source>
</evidence>
<name>A0A2Z4IMR6_9BACT</name>
<reference evidence="9 10" key="1">
    <citation type="submission" date="2018-06" db="EMBL/GenBank/DDBJ databases">
        <title>Echinicola strongylocentroti sp. nov., isolated from a sea urchin Strongylocentrotus intermedius.</title>
        <authorList>
            <person name="Bae S.S."/>
        </authorList>
    </citation>
    <scope>NUCLEOTIDE SEQUENCE [LARGE SCALE GENOMIC DNA]</scope>
    <source>
        <strain evidence="9 10">MEBiC08714</strain>
    </source>
</reference>
<feature type="region of interest" description="Disordered" evidence="8">
    <location>
        <begin position="27"/>
        <end position="49"/>
    </location>
</feature>
<dbReference type="GO" id="GO:0016787">
    <property type="term" value="F:hydrolase activity"/>
    <property type="evidence" value="ECO:0007669"/>
    <property type="project" value="UniProtKB-KW"/>
</dbReference>
<dbReference type="GO" id="GO:0003729">
    <property type="term" value="F:mRNA binding"/>
    <property type="evidence" value="ECO:0007669"/>
    <property type="project" value="InterPro"/>
</dbReference>
<dbReference type="SUPFAM" id="SSF54786">
    <property type="entry name" value="YcfA/nrd intein domain"/>
    <property type="match status" value="1"/>
</dbReference>
<evidence type="ECO:0000256" key="5">
    <source>
        <dbReference type="ARBA" id="ARBA00022801"/>
    </source>
</evidence>
<evidence type="ECO:0000256" key="6">
    <source>
        <dbReference type="ARBA" id="ARBA00022884"/>
    </source>
</evidence>
<keyword evidence="2" id="KW-1277">Toxin-antitoxin system</keyword>
<evidence type="ECO:0000256" key="1">
    <source>
        <dbReference type="ARBA" id="ARBA00006620"/>
    </source>
</evidence>
<evidence type="ECO:0000313" key="9">
    <source>
        <dbReference type="EMBL" id="AWW32402.1"/>
    </source>
</evidence>
<dbReference type="InterPro" id="IPR038570">
    <property type="entry name" value="HicA_sf"/>
</dbReference>
<accession>A0A2Z4IMR6</accession>
<dbReference type="OrthoDB" id="9798547at2"/>
<keyword evidence="3" id="KW-0540">Nuclease</keyword>
<proteinExistence type="inferred from homology"/>
<dbReference type="Proteomes" id="UP000248688">
    <property type="component" value="Chromosome"/>
</dbReference>
<keyword evidence="5" id="KW-0378">Hydrolase</keyword>
<dbReference type="Gene3D" id="3.30.920.30">
    <property type="entry name" value="Hypothetical protein"/>
    <property type="match status" value="1"/>
</dbReference>
<organism evidence="9 10">
    <name type="scientific">Echinicola strongylocentroti</name>
    <dbReference type="NCBI Taxonomy" id="1795355"/>
    <lineage>
        <taxon>Bacteria</taxon>
        <taxon>Pseudomonadati</taxon>
        <taxon>Bacteroidota</taxon>
        <taxon>Cytophagia</taxon>
        <taxon>Cytophagales</taxon>
        <taxon>Cyclobacteriaceae</taxon>
        <taxon>Echinicola</taxon>
    </lineage>
</organism>
<evidence type="ECO:0000313" key="10">
    <source>
        <dbReference type="Proteomes" id="UP000248688"/>
    </source>
</evidence>
<dbReference type="RefSeq" id="WP_112785775.1">
    <property type="nucleotide sequence ID" value="NZ_CP030041.1"/>
</dbReference>
<sequence length="64" mass="7452">MKRHKTKEVIKMLLADGWYLHSQVGSHRQFKHPTQKGRGTVNGKPNDTVPQMILNSIWKQAGWR</sequence>
<dbReference type="Pfam" id="PF07927">
    <property type="entry name" value="HicA_toxin"/>
    <property type="match status" value="1"/>
</dbReference>
<dbReference type="KEGG" id="est:DN752_20905"/>
<evidence type="ECO:0000256" key="8">
    <source>
        <dbReference type="SAM" id="MobiDB-lite"/>
    </source>
</evidence>
<evidence type="ECO:0000256" key="7">
    <source>
        <dbReference type="ARBA" id="ARBA00023016"/>
    </source>
</evidence>
<keyword evidence="4" id="KW-0255">Endonuclease</keyword>